<feature type="transmembrane region" description="Helical" evidence="10">
    <location>
        <begin position="499"/>
        <end position="517"/>
    </location>
</feature>
<evidence type="ECO:0000313" key="14">
    <source>
        <dbReference type="Proteomes" id="UP000323386"/>
    </source>
</evidence>
<dbReference type="NCBIfam" id="TIGR01474">
    <property type="entry name" value="ubiA_proteo"/>
    <property type="match status" value="1"/>
</dbReference>
<feature type="region of interest" description="Disordered" evidence="11">
    <location>
        <begin position="310"/>
        <end position="358"/>
    </location>
</feature>
<comment type="subcellular location">
    <subcellularLocation>
        <location evidence="2 10">Mitochondrion inner membrane</location>
        <topology evidence="2 10">Multi-pass membrane protein</topology>
        <orientation evidence="2 10">Matrix side</orientation>
    </subcellularLocation>
</comment>
<dbReference type="GO" id="GO:0008412">
    <property type="term" value="F:4-hydroxybenzoate polyprenyltransferase activity"/>
    <property type="evidence" value="ECO:0007669"/>
    <property type="project" value="UniProtKB-EC"/>
</dbReference>
<dbReference type="OrthoDB" id="18170at2759"/>
<dbReference type="PANTHER" id="PTHR11048:SF28">
    <property type="entry name" value="4-HYDROXYBENZOATE POLYPRENYLTRANSFERASE, MITOCHONDRIAL"/>
    <property type="match status" value="1"/>
</dbReference>
<evidence type="ECO:0000256" key="8">
    <source>
        <dbReference type="ARBA" id="ARBA00052313"/>
    </source>
</evidence>
<name>A0A5C3FEA6_9BASI</name>
<dbReference type="InterPro" id="IPR039653">
    <property type="entry name" value="Prenyltransferase"/>
</dbReference>
<evidence type="ECO:0000256" key="5">
    <source>
        <dbReference type="ARBA" id="ARBA00022692"/>
    </source>
</evidence>
<organism evidence="13 14">
    <name type="scientific">Pseudozyma flocculosa</name>
    <dbReference type="NCBI Taxonomy" id="84751"/>
    <lineage>
        <taxon>Eukaryota</taxon>
        <taxon>Fungi</taxon>
        <taxon>Dikarya</taxon>
        <taxon>Basidiomycota</taxon>
        <taxon>Ustilaginomycotina</taxon>
        <taxon>Ustilaginomycetes</taxon>
        <taxon>Ustilaginales</taxon>
        <taxon>Ustilaginaceae</taxon>
        <taxon>Pseudozyma</taxon>
    </lineage>
</organism>
<feature type="compositionally biased region" description="Low complexity" evidence="11">
    <location>
        <begin position="683"/>
        <end position="695"/>
    </location>
</feature>
<dbReference type="PROSITE" id="PS00943">
    <property type="entry name" value="UBIA"/>
    <property type="match status" value="1"/>
</dbReference>
<evidence type="ECO:0000256" key="6">
    <source>
        <dbReference type="ARBA" id="ARBA00022989"/>
    </source>
</evidence>
<dbReference type="FunFam" id="1.10.357.140:FF:000003">
    <property type="entry name" value="4-hydroxybenzoate polyprenyltransferase, mitochondrial"/>
    <property type="match status" value="1"/>
</dbReference>
<feature type="domain" description="Calcium uniporter protein C-terminal" evidence="12">
    <location>
        <begin position="428"/>
        <end position="553"/>
    </location>
</feature>
<comment type="catalytic activity">
    <reaction evidence="8 10">
        <text>an all-trans-polyprenyl diphosphate + 4-hydroxybenzoate = a 4-hydroxy-3-(all-trans-polyprenyl)benzoate + diphosphate</text>
        <dbReference type="Rhea" id="RHEA:44504"/>
        <dbReference type="Rhea" id="RHEA-COMP:9514"/>
        <dbReference type="Rhea" id="RHEA-COMP:9564"/>
        <dbReference type="ChEBI" id="CHEBI:17879"/>
        <dbReference type="ChEBI" id="CHEBI:33019"/>
        <dbReference type="ChEBI" id="CHEBI:58914"/>
        <dbReference type="ChEBI" id="CHEBI:78396"/>
        <dbReference type="EC" id="2.5.1.39"/>
    </reaction>
</comment>
<evidence type="ECO:0000256" key="3">
    <source>
        <dbReference type="ARBA" id="ARBA00005985"/>
    </source>
</evidence>
<keyword evidence="10" id="KW-0831">Ubiquinone biosynthesis</keyword>
<feature type="compositionally biased region" description="Basic residues" evidence="11">
    <location>
        <begin position="634"/>
        <end position="645"/>
    </location>
</feature>
<feature type="compositionally biased region" description="Acidic residues" evidence="11">
    <location>
        <begin position="611"/>
        <end position="624"/>
    </location>
</feature>
<keyword evidence="10" id="KW-0496">Mitochondrion</keyword>
<evidence type="ECO:0000256" key="2">
    <source>
        <dbReference type="ARBA" id="ARBA00004292"/>
    </source>
</evidence>
<feature type="region of interest" description="Disordered" evidence="11">
    <location>
        <begin position="134"/>
        <end position="153"/>
    </location>
</feature>
<dbReference type="Gene3D" id="1.20.120.1780">
    <property type="entry name" value="UbiA prenyltransferase"/>
    <property type="match status" value="2"/>
</dbReference>
<feature type="compositionally biased region" description="Basic and acidic residues" evidence="11">
    <location>
        <begin position="597"/>
        <end position="610"/>
    </location>
</feature>
<feature type="transmembrane region" description="Helical" evidence="10">
    <location>
        <begin position="1028"/>
        <end position="1047"/>
    </location>
</feature>
<evidence type="ECO:0000256" key="4">
    <source>
        <dbReference type="ARBA" id="ARBA00022679"/>
    </source>
</evidence>
<dbReference type="Pfam" id="PF01040">
    <property type="entry name" value="UbiA"/>
    <property type="match status" value="1"/>
</dbReference>
<keyword evidence="10" id="KW-0414">Isoprene biosynthesis</keyword>
<dbReference type="GO" id="GO:0006744">
    <property type="term" value="P:ubiquinone biosynthetic process"/>
    <property type="evidence" value="ECO:0007669"/>
    <property type="project" value="UniProtKB-UniRule"/>
</dbReference>
<dbReference type="InterPro" id="IPR030470">
    <property type="entry name" value="UbiA_prenylTrfase_CS"/>
</dbReference>
<dbReference type="Pfam" id="PF04678">
    <property type="entry name" value="MCU"/>
    <property type="match status" value="1"/>
</dbReference>
<feature type="transmembrane region" description="Helical" evidence="10">
    <location>
        <begin position="792"/>
        <end position="811"/>
    </location>
</feature>
<feature type="compositionally biased region" description="Polar residues" evidence="11">
    <location>
        <begin position="134"/>
        <end position="144"/>
    </location>
</feature>
<gene>
    <name evidence="13" type="ORF">PSFLO_07293</name>
</gene>
<feature type="compositionally biased region" description="Basic and acidic residues" evidence="11">
    <location>
        <begin position="322"/>
        <end position="331"/>
    </location>
</feature>
<dbReference type="PANTHER" id="PTHR11048">
    <property type="entry name" value="PRENYLTRANSFERASES"/>
    <property type="match status" value="1"/>
</dbReference>
<feature type="transmembrane region" description="Helical" evidence="10">
    <location>
        <begin position="467"/>
        <end position="487"/>
    </location>
</feature>
<dbReference type="UniPathway" id="UPA00232"/>
<keyword evidence="14" id="KW-1185">Reference proteome</keyword>
<keyword evidence="7 10" id="KW-0472">Membrane</keyword>
<comment type="pathway">
    <text evidence="10">Cofactor biosynthesis; ubiquinone biosynthesis.</text>
</comment>
<feature type="compositionally biased region" description="Low complexity" evidence="11">
    <location>
        <begin position="332"/>
        <end position="352"/>
    </location>
</feature>
<evidence type="ECO:0000256" key="10">
    <source>
        <dbReference type="HAMAP-Rule" id="MF_03189"/>
    </source>
</evidence>
<dbReference type="HAMAP" id="MF_01635">
    <property type="entry name" value="UbiA"/>
    <property type="match status" value="1"/>
</dbReference>
<keyword evidence="4 10" id="KW-0808">Transferase</keyword>
<accession>A0A5C3FEA6</accession>
<feature type="transmembrane region" description="Helical" evidence="10">
    <location>
        <begin position="867"/>
        <end position="886"/>
    </location>
</feature>
<comment type="similarity">
    <text evidence="3 10">Belongs to the UbiA prenyltransferase family.</text>
</comment>
<comment type="cofactor">
    <cofactor evidence="1 10">
        <name>Mg(2+)</name>
        <dbReference type="ChEBI" id="CHEBI:18420"/>
    </cofactor>
</comment>
<keyword evidence="5 10" id="KW-0812">Transmembrane</keyword>
<evidence type="ECO:0000259" key="12">
    <source>
        <dbReference type="Pfam" id="PF04678"/>
    </source>
</evidence>
<dbReference type="FunFam" id="1.20.120.1780:FF:000001">
    <property type="entry name" value="4-hydroxybenzoate octaprenyltransferase"/>
    <property type="match status" value="1"/>
</dbReference>
<dbReference type="Proteomes" id="UP000323386">
    <property type="component" value="Unassembled WGS sequence"/>
</dbReference>
<sequence>MAPASRIAAYLAHSASTIAPPHLRSLPSLSATLTRPAACGLHAASAFGPARSTSATRSHSTAPHASLRASAVLETASTPKTAAHASCRPRTTAPSTLGALVVFGGTSPSLRDHHHALHWRPDLHRLCQRNYATTPSGVKTTIPSTARPALEDSRHLERRLDHTKDEGYLAFTKASLFKLTLPLQPPSDDPDSPASKLSSPKARAEAEEEQRSIDRDRQPGYREAKEQDDHRDSSKEVISQKPWEQAAETPGPPVSQLKHRPHQHLHGPEQGEPADNEAEEYDAEAPAHSVVFLLHSGQPLSYIASLIRAEGPSPEPSQWQTDAERRQKTDSSDPSSQLAPSPQPAAGSGADARTTFSRHQIERRQAALREGFVDPLGDPPISFHTRAADGKRWSPSTGIGDFLRDAARIGSFIIRIGGRNITVQVPSFEDRTRFLRANLYAKTHQIEKLVKIKDECDHIAHAGTRRFAIGGVGILAVWWTSVAWLTFYTELGWDTMEPVTYLTGLGTLMGGYVWFLVHNREVSYRAVLNETTSRRQQKLYIDRGFNVDRYQDLIEDVKELRRSIKKVAEEYDLEWDQGETRSGQQSRRALKIIRQQEASEDRPSRTKKAEDEEDDHEAEFEDKDGDGQPDRMRTKTKKMGKRPQKKNANAPIDGPRAPSPVVVRRFSASAAARTPPKTPAPIDPATDAATTTPPASSKPPRKPFSLRPYILLSRLDKPIGTWLLFWPCAWSITLAAHTLGLPLSTPVFYTLLFGVGAVVMRGAGCTINDMWDVKMDRQVERTRSRPLAAGDLTQFEALCFLGVQLSAGLAVLLQLNWYSILLGASSLSVVTVYPLMKRITYWPQLVLGLAFNWGAMLGWSALAGSAVQWAVVLPLYAGSVFWTLVYDTIYAHQDKRDDVHAGVKSTALLFGERTKPVLSAFSTATIGLFGYAASQAVPPAITSTAAAAAATTATEAATRAPTALSTLSDVHLSPSTVEQIGALAPLVEHHPLFLVGLAGAASHLAWQIRTVRLDDRPDCWSKFVSNTTFGWIVFGGLAGDYALWLYAKGRREEEEQGQGEGVGVERGARD</sequence>
<feature type="transmembrane region" description="Helical" evidence="10">
    <location>
        <begin position="747"/>
        <end position="771"/>
    </location>
</feature>
<feature type="region of interest" description="Disordered" evidence="11">
    <location>
        <begin position="181"/>
        <end position="283"/>
    </location>
</feature>
<feature type="transmembrane region" description="Helical" evidence="10">
    <location>
        <begin position="842"/>
        <end position="861"/>
    </location>
</feature>
<dbReference type="InterPro" id="IPR000537">
    <property type="entry name" value="UbiA_prenyltransferase"/>
</dbReference>
<feature type="compositionally biased region" description="Acidic residues" evidence="11">
    <location>
        <begin position="272"/>
        <end position="283"/>
    </location>
</feature>
<dbReference type="GO" id="GO:0008299">
    <property type="term" value="P:isoprenoid biosynthetic process"/>
    <property type="evidence" value="ECO:0007669"/>
    <property type="project" value="UniProtKB-UniRule"/>
</dbReference>
<dbReference type="CDD" id="cd13959">
    <property type="entry name" value="PT_UbiA_COQ2"/>
    <property type="match status" value="1"/>
</dbReference>
<feature type="region of interest" description="Disordered" evidence="11">
    <location>
        <begin position="593"/>
        <end position="701"/>
    </location>
</feature>
<dbReference type="InterPro" id="IPR006769">
    <property type="entry name" value="MCU_C"/>
</dbReference>
<evidence type="ECO:0000256" key="11">
    <source>
        <dbReference type="SAM" id="MobiDB-lite"/>
    </source>
</evidence>
<keyword evidence="6 10" id="KW-1133">Transmembrane helix</keyword>
<dbReference type="GO" id="GO:0005743">
    <property type="term" value="C:mitochondrial inner membrane"/>
    <property type="evidence" value="ECO:0007669"/>
    <property type="project" value="UniProtKB-SubCell"/>
</dbReference>
<evidence type="ECO:0000313" key="13">
    <source>
        <dbReference type="EMBL" id="SPO41811.1"/>
    </source>
</evidence>
<keyword evidence="10" id="KW-0999">Mitochondrion inner membrane</keyword>
<evidence type="ECO:0000256" key="1">
    <source>
        <dbReference type="ARBA" id="ARBA00001946"/>
    </source>
</evidence>
<feature type="compositionally biased region" description="Low complexity" evidence="11">
    <location>
        <begin position="659"/>
        <end position="675"/>
    </location>
</feature>
<dbReference type="Gene3D" id="1.10.357.140">
    <property type="entry name" value="UbiA prenyltransferase"/>
    <property type="match status" value="1"/>
</dbReference>
<feature type="transmembrane region" description="Helical" evidence="10">
    <location>
        <begin position="722"/>
        <end position="741"/>
    </location>
</feature>
<feature type="compositionally biased region" description="Basic and acidic residues" evidence="11">
    <location>
        <begin position="202"/>
        <end position="235"/>
    </location>
</feature>
<feature type="compositionally biased region" description="Low complexity" evidence="11">
    <location>
        <begin position="192"/>
        <end position="201"/>
    </location>
</feature>
<dbReference type="EC" id="2.5.1.39" evidence="10"/>
<dbReference type="InterPro" id="IPR006370">
    <property type="entry name" value="HB_polyprenyltransferase-like"/>
</dbReference>
<reference evidence="13 14" key="1">
    <citation type="submission" date="2018-03" db="EMBL/GenBank/DDBJ databases">
        <authorList>
            <person name="Guldener U."/>
        </authorList>
    </citation>
    <scope>NUCLEOTIDE SEQUENCE [LARGE SCALE GENOMIC DNA]</scope>
    <source>
        <strain evidence="13 14">DAOM196992</strain>
    </source>
</reference>
<dbReference type="AlphaFoldDB" id="A0A5C3FEA6"/>
<comment type="function">
    <text evidence="9 10">Catalyzes the prenylation of para-hydroxybenzoate (PHB) with an all-trans polyprenyl group. Mediates the second step in the final reaction sequence of coenzyme Q (CoQ) biosynthesis, which is the condensation of the polyisoprenoid side chain with PHB, generating the first membrane-bound Q intermediate.</text>
</comment>
<evidence type="ECO:0000256" key="9">
    <source>
        <dbReference type="ARBA" id="ARBA00058997"/>
    </source>
</evidence>
<proteinExistence type="inferred from homology"/>
<dbReference type="InterPro" id="IPR044878">
    <property type="entry name" value="UbiA_sf"/>
</dbReference>
<protein>
    <recommendedName>
        <fullName evidence="10">4-hydroxybenzoate polyprenyltransferase, mitochondrial</fullName>
        <shortName evidence="10">4-HB polyprenyltransferase</shortName>
        <ecNumber evidence="10">2.5.1.39</ecNumber>
    </recommendedName>
    <alternativeName>
        <fullName evidence="10">Para-hydroxybenzoate--polyprenyltransferase</fullName>
        <shortName evidence="10">PHB:PPT</shortName>
        <shortName evidence="10">PHB:polyprenyltransferase</shortName>
    </alternativeName>
</protein>
<evidence type="ECO:0000256" key="7">
    <source>
        <dbReference type="ARBA" id="ARBA00023136"/>
    </source>
</evidence>
<dbReference type="EMBL" id="OOIP01000032">
    <property type="protein sequence ID" value="SPO41811.1"/>
    <property type="molecule type" value="Genomic_DNA"/>
</dbReference>